<reference evidence="1 3" key="1">
    <citation type="submission" date="2015-07" db="EMBL/GenBank/DDBJ databases">
        <authorList>
            <person name="Noorani M."/>
        </authorList>
    </citation>
    <scope>NUCLEOTIDE SEQUENCE [LARGE SCALE GENOMIC DNA]</scope>
    <source>
        <strain evidence="1 3">CECT 5088</strain>
    </source>
</reference>
<dbReference type="EMBL" id="CXPG01000020">
    <property type="protein sequence ID" value="CTQ33956.1"/>
    <property type="molecule type" value="Genomic_DNA"/>
</dbReference>
<evidence type="ECO:0000313" key="2">
    <source>
        <dbReference type="EMBL" id="CTQ33956.1"/>
    </source>
</evidence>
<evidence type="ECO:0000313" key="1">
    <source>
        <dbReference type="EMBL" id="CTQ31661.1"/>
    </source>
</evidence>
<dbReference type="Proteomes" id="UP000048908">
    <property type="component" value="Unassembled WGS sequence"/>
</dbReference>
<keyword evidence="3" id="KW-1185">Reference proteome</keyword>
<dbReference type="AlphaFoldDB" id="A0A0M6XN87"/>
<name>A0A0M6XN87_9RHOB</name>
<gene>
    <name evidence="1" type="ORF">JAN5088_00419</name>
    <name evidence="2" type="ORF">JAN5088_02745</name>
</gene>
<accession>A0A0M6XN87</accession>
<organism evidence="1 3">
    <name type="scientific">Jannaschia rubra</name>
    <dbReference type="NCBI Taxonomy" id="282197"/>
    <lineage>
        <taxon>Bacteria</taxon>
        <taxon>Pseudomonadati</taxon>
        <taxon>Pseudomonadota</taxon>
        <taxon>Alphaproteobacteria</taxon>
        <taxon>Rhodobacterales</taxon>
        <taxon>Roseobacteraceae</taxon>
        <taxon>Jannaschia</taxon>
    </lineage>
</organism>
<sequence length="30" mass="3456">MVDDLATACELLRFALLLYKGYRLLTTPRV</sequence>
<dbReference type="EMBL" id="CXPG01000009">
    <property type="protein sequence ID" value="CTQ31661.1"/>
    <property type="molecule type" value="Genomic_DNA"/>
</dbReference>
<evidence type="ECO:0000313" key="3">
    <source>
        <dbReference type="Proteomes" id="UP000048908"/>
    </source>
</evidence>
<protein>
    <submittedName>
        <fullName evidence="1">Uncharacterized protein</fullName>
    </submittedName>
</protein>
<proteinExistence type="predicted"/>